<gene>
    <name evidence="2" type="ORF">O8C91_07030</name>
</gene>
<dbReference type="AlphaFoldDB" id="A0AAW7PRZ1"/>
<feature type="region of interest" description="Disordered" evidence="1">
    <location>
        <begin position="380"/>
        <end position="400"/>
    </location>
</feature>
<protein>
    <recommendedName>
        <fullName evidence="4">TnsE C-terminal domain-containing protein</fullName>
    </recommendedName>
</protein>
<organism evidence="2 3">
    <name type="scientific">Aliarcobacter butzleri</name>
    <dbReference type="NCBI Taxonomy" id="28197"/>
    <lineage>
        <taxon>Bacteria</taxon>
        <taxon>Pseudomonadati</taxon>
        <taxon>Campylobacterota</taxon>
        <taxon>Epsilonproteobacteria</taxon>
        <taxon>Campylobacterales</taxon>
        <taxon>Arcobacteraceae</taxon>
        <taxon>Aliarcobacter</taxon>
    </lineage>
</organism>
<name>A0AAW7PRZ1_9BACT</name>
<sequence>MINLTFKEKTPPIDRFPNDDIFRVVWAYGSVQKGSTVTGIPEIHILLVDIFFNKFKNKFELSNKTTVKKISIAQLDIVRYMTIWKGQKRINGCWDNFSDYKSNVRFDLDTTNSESINYSRENQNNKYSYLFPFNKYKIENIDKQYFVKFTNSTFTKISHDNIDVIIPSMELFTSTYAPHEQQIRYKLIQKSLSDTLDDYVKSSIEDSGKYIIELVEDKVDSNIVFLAYASLNQITRQRLSKTRTSLENGIVDKYPVILPYHPTSLSIQGDGFWIDENTFFMIRINKYSLPSDYEIVIIKEELDIEESKKENDKNKSYGQIPRNLDDYQLPATNEHNPHRRNGYLSLISEVDLLDDVKYKISKKVNIKTIKAEEKNREIQNTDDIENVSSGEADSTKDSEKTGKLCIKEENKKLHQSKALDSFLNDILQMRDTKTDISEGNKIYISTIHFLNEEANFEPITYFIQFKDILIARGEKNSFARMINRIEEKDKSGKTKRKNFFFGYRRCFLLKICLSNGKWFYILEIERKDNAEGFSGLLLKPENEFNKAILEENIMTVIKAKGILKNATFKIKNVIFKHAVDKKSGSLIDCYSKNFRKMTVI</sequence>
<accession>A0AAW7PRZ1</accession>
<dbReference type="RefSeq" id="WP_301344565.1">
    <property type="nucleotide sequence ID" value="NZ_JAPZDB010000002.1"/>
</dbReference>
<evidence type="ECO:0008006" key="4">
    <source>
        <dbReference type="Google" id="ProtNLM"/>
    </source>
</evidence>
<evidence type="ECO:0000256" key="1">
    <source>
        <dbReference type="SAM" id="MobiDB-lite"/>
    </source>
</evidence>
<reference evidence="2" key="1">
    <citation type="submission" date="2022-12" db="EMBL/GenBank/DDBJ databases">
        <authorList>
            <person name="Uljanovas D."/>
        </authorList>
    </citation>
    <scope>NUCLEOTIDE SEQUENCE</scope>
    <source>
        <strain evidence="2">RCM39</strain>
    </source>
</reference>
<proteinExistence type="predicted"/>
<comment type="caution">
    <text evidence="2">The sequence shown here is derived from an EMBL/GenBank/DDBJ whole genome shotgun (WGS) entry which is preliminary data.</text>
</comment>
<reference evidence="2" key="2">
    <citation type="journal article" date="2023" name="Microorganisms">
        <title>Genomic Characterization of Arcobacter butzleri Strains Isolated from Various Sources in Lithuania.</title>
        <authorList>
            <person name="Uljanovas D."/>
            <person name="Golz G."/>
            <person name="Fleischmann S."/>
            <person name="Kudirkiene E."/>
            <person name="Kasetiene N."/>
            <person name="Grineviciene A."/>
            <person name="Tamuleviciene E."/>
            <person name="Aksomaitiene J."/>
            <person name="Alter T."/>
            <person name="Malakauskas M."/>
        </authorList>
    </citation>
    <scope>NUCLEOTIDE SEQUENCE</scope>
    <source>
        <strain evidence="2">RCM39</strain>
    </source>
</reference>
<evidence type="ECO:0000313" key="3">
    <source>
        <dbReference type="Proteomes" id="UP001171529"/>
    </source>
</evidence>
<evidence type="ECO:0000313" key="2">
    <source>
        <dbReference type="EMBL" id="MDN5063947.1"/>
    </source>
</evidence>
<dbReference type="Proteomes" id="UP001171529">
    <property type="component" value="Unassembled WGS sequence"/>
</dbReference>
<dbReference type="EMBL" id="JAPZDC010000004">
    <property type="protein sequence ID" value="MDN5063947.1"/>
    <property type="molecule type" value="Genomic_DNA"/>
</dbReference>